<evidence type="ECO:0000256" key="3">
    <source>
        <dbReference type="ARBA" id="ARBA00022475"/>
    </source>
</evidence>
<feature type="transmembrane region" description="Helical" evidence="7">
    <location>
        <begin position="329"/>
        <end position="348"/>
    </location>
</feature>
<reference evidence="9 10" key="1">
    <citation type="journal article" date="2024" name="Int. J. Syst. Evol. Microbiol.">
        <title>Virgibacillus tibetensis sp. nov., isolated from salt lake on the Tibetan Plateau of China.</title>
        <authorList>
            <person name="Phurbu D."/>
            <person name="Liu Z.-X."/>
            <person name="Wang R."/>
            <person name="Zheng Y.-Y."/>
            <person name="Liu H.-C."/>
            <person name="Zhou Y.-G."/>
            <person name="Yu Y.-J."/>
            <person name="Li A.-H."/>
        </authorList>
    </citation>
    <scope>NUCLEOTIDE SEQUENCE [LARGE SCALE GENOMIC DNA]</scope>
    <source>
        <strain evidence="9 10">C22-A2</strain>
    </source>
</reference>
<dbReference type="CDD" id="cd17477">
    <property type="entry name" value="MFS_YcaD_like"/>
    <property type="match status" value="1"/>
</dbReference>
<feature type="transmembrane region" description="Helical" evidence="7">
    <location>
        <begin position="132"/>
        <end position="153"/>
    </location>
</feature>
<organism evidence="9 10">
    <name type="scientific">Virgibacillus tibetensis</name>
    <dbReference type="NCBI Taxonomy" id="3042313"/>
    <lineage>
        <taxon>Bacteria</taxon>
        <taxon>Bacillati</taxon>
        <taxon>Bacillota</taxon>
        <taxon>Bacilli</taxon>
        <taxon>Bacillales</taxon>
        <taxon>Bacillaceae</taxon>
        <taxon>Virgibacillus</taxon>
    </lineage>
</organism>
<feature type="transmembrane region" description="Helical" evidence="7">
    <location>
        <begin position="44"/>
        <end position="61"/>
    </location>
</feature>
<evidence type="ECO:0000256" key="5">
    <source>
        <dbReference type="ARBA" id="ARBA00022989"/>
    </source>
</evidence>
<comment type="subcellular location">
    <subcellularLocation>
        <location evidence="1">Cell membrane</location>
        <topology evidence="1">Multi-pass membrane protein</topology>
    </subcellularLocation>
</comment>
<dbReference type="InterPro" id="IPR011701">
    <property type="entry name" value="MFS"/>
</dbReference>
<gene>
    <name evidence="9" type="ORF">QGM71_11750</name>
</gene>
<dbReference type="InterPro" id="IPR047200">
    <property type="entry name" value="MFS_YcaD-like"/>
</dbReference>
<keyword evidence="5 7" id="KW-1133">Transmembrane helix</keyword>
<evidence type="ECO:0000259" key="8">
    <source>
        <dbReference type="PROSITE" id="PS50850"/>
    </source>
</evidence>
<name>A0ABU6KFS6_9BACI</name>
<dbReference type="RefSeq" id="WP_327607736.1">
    <property type="nucleotide sequence ID" value="NZ_JARZFX010000005.1"/>
</dbReference>
<feature type="transmembrane region" description="Helical" evidence="7">
    <location>
        <begin position="360"/>
        <end position="378"/>
    </location>
</feature>
<feature type="transmembrane region" description="Helical" evidence="7">
    <location>
        <begin position="7"/>
        <end position="32"/>
    </location>
</feature>
<dbReference type="EMBL" id="JARZFX010000005">
    <property type="protein sequence ID" value="MEC5424167.1"/>
    <property type="molecule type" value="Genomic_DNA"/>
</dbReference>
<keyword evidence="3" id="KW-1003">Cell membrane</keyword>
<evidence type="ECO:0000256" key="1">
    <source>
        <dbReference type="ARBA" id="ARBA00004651"/>
    </source>
</evidence>
<dbReference type="InterPro" id="IPR036259">
    <property type="entry name" value="MFS_trans_sf"/>
</dbReference>
<keyword evidence="2" id="KW-0813">Transport</keyword>
<keyword evidence="6 7" id="KW-0472">Membrane</keyword>
<dbReference type="SUPFAM" id="SSF103473">
    <property type="entry name" value="MFS general substrate transporter"/>
    <property type="match status" value="1"/>
</dbReference>
<dbReference type="Proteomes" id="UP001335737">
    <property type="component" value="Unassembled WGS sequence"/>
</dbReference>
<dbReference type="PROSITE" id="PS50850">
    <property type="entry name" value="MFS"/>
    <property type="match status" value="1"/>
</dbReference>
<dbReference type="Pfam" id="PF07690">
    <property type="entry name" value="MFS_1"/>
    <property type="match status" value="1"/>
</dbReference>
<feature type="transmembrane region" description="Helical" evidence="7">
    <location>
        <begin position="205"/>
        <end position="227"/>
    </location>
</feature>
<accession>A0ABU6KFS6</accession>
<evidence type="ECO:0000256" key="7">
    <source>
        <dbReference type="SAM" id="Phobius"/>
    </source>
</evidence>
<feature type="domain" description="Major facilitator superfamily (MFS) profile" evidence="8">
    <location>
        <begin position="7"/>
        <end position="383"/>
    </location>
</feature>
<feature type="transmembrane region" description="Helical" evidence="7">
    <location>
        <begin position="295"/>
        <end position="317"/>
    </location>
</feature>
<dbReference type="PANTHER" id="PTHR23521">
    <property type="entry name" value="TRANSPORTER MFS SUPERFAMILY"/>
    <property type="match status" value="1"/>
</dbReference>
<proteinExistence type="predicted"/>
<dbReference type="Gene3D" id="1.20.1250.20">
    <property type="entry name" value="MFS general substrate transporter like domains"/>
    <property type="match status" value="2"/>
</dbReference>
<keyword evidence="10" id="KW-1185">Reference proteome</keyword>
<evidence type="ECO:0000313" key="10">
    <source>
        <dbReference type="Proteomes" id="UP001335737"/>
    </source>
</evidence>
<evidence type="ECO:0000256" key="6">
    <source>
        <dbReference type="ARBA" id="ARBA00023136"/>
    </source>
</evidence>
<evidence type="ECO:0000313" key="9">
    <source>
        <dbReference type="EMBL" id="MEC5424167.1"/>
    </source>
</evidence>
<evidence type="ECO:0000256" key="2">
    <source>
        <dbReference type="ARBA" id="ARBA00022448"/>
    </source>
</evidence>
<feature type="transmembrane region" description="Helical" evidence="7">
    <location>
        <begin position="68"/>
        <end position="88"/>
    </location>
</feature>
<evidence type="ECO:0000256" key="4">
    <source>
        <dbReference type="ARBA" id="ARBA00022692"/>
    </source>
</evidence>
<sequence>MVSVKTRFWILIALVTISGFSQGMLLPLLAIILEQGGVSSSVNGLHATGLYVGVLLASPFMEKPMRKYGFKPVIIVGGMLVFISLALFPFWEALWFWFILRMMVGIGDHMLHFGTQTWITTTAAKETRGRNIAYYGLFFGLGFALGPLMTRLLSVNEALPFLISAVLSMLVWSSMFFVRNKWPEQDSGTVTAATSVGRFVQTGKIAWVALLPGFAFGFLEASLHSIFPIYGLRIGHDVNILSLIIPCFAAGSLITQLPLGILSDRFGRKAILLFVLVGGTGCFIFTAFLETSVLALFITFTIAGMFVGSLFSLGISYMTDLLPEPLLPAGNIMVGITFSLGSISGPFLGGIYLELFPGTSFFYLIIVILLLIIGAIYFQKDKQIAMK</sequence>
<comment type="caution">
    <text evidence="9">The sequence shown here is derived from an EMBL/GenBank/DDBJ whole genome shotgun (WGS) entry which is preliminary data.</text>
</comment>
<feature type="transmembrane region" description="Helical" evidence="7">
    <location>
        <begin position="271"/>
        <end position="289"/>
    </location>
</feature>
<feature type="transmembrane region" description="Helical" evidence="7">
    <location>
        <begin position="159"/>
        <end position="178"/>
    </location>
</feature>
<feature type="transmembrane region" description="Helical" evidence="7">
    <location>
        <begin position="239"/>
        <end position="259"/>
    </location>
</feature>
<dbReference type="PANTHER" id="PTHR23521:SF2">
    <property type="entry name" value="TRANSPORTER MFS SUPERFAMILY"/>
    <property type="match status" value="1"/>
</dbReference>
<dbReference type="InterPro" id="IPR020846">
    <property type="entry name" value="MFS_dom"/>
</dbReference>
<keyword evidence="4 7" id="KW-0812">Transmembrane</keyword>
<protein>
    <submittedName>
        <fullName evidence="9">MFS transporter</fullName>
    </submittedName>
</protein>